<evidence type="ECO:0000256" key="5">
    <source>
        <dbReference type="ARBA" id="ARBA00023136"/>
    </source>
</evidence>
<keyword evidence="5 6" id="KW-0472">Membrane</keyword>
<feature type="transmembrane region" description="Helical" evidence="6">
    <location>
        <begin position="37"/>
        <end position="57"/>
    </location>
</feature>
<comment type="subcellular location">
    <subcellularLocation>
        <location evidence="1">Membrane</location>
        <topology evidence="1">Multi-pass membrane protein</topology>
    </subcellularLocation>
</comment>
<evidence type="ECO:0000256" key="3">
    <source>
        <dbReference type="ARBA" id="ARBA00022692"/>
    </source>
</evidence>
<feature type="transmembrane region" description="Helical" evidence="6">
    <location>
        <begin position="12"/>
        <end position="31"/>
    </location>
</feature>
<evidence type="ECO:0000313" key="8">
    <source>
        <dbReference type="Proteomes" id="UP000319897"/>
    </source>
</evidence>
<organism evidence="7 8">
    <name type="scientific">Sandaracinobacter neustonicus</name>
    <dbReference type="NCBI Taxonomy" id="1715348"/>
    <lineage>
        <taxon>Bacteria</taxon>
        <taxon>Pseudomonadati</taxon>
        <taxon>Pseudomonadota</taxon>
        <taxon>Alphaproteobacteria</taxon>
        <taxon>Sphingomonadales</taxon>
        <taxon>Sphingosinicellaceae</taxon>
        <taxon>Sandaracinobacter</taxon>
    </lineage>
</organism>
<evidence type="ECO:0000256" key="6">
    <source>
        <dbReference type="SAM" id="Phobius"/>
    </source>
</evidence>
<dbReference type="EMBL" id="VFSU01000030">
    <property type="protein sequence ID" value="TPE59484.1"/>
    <property type="molecule type" value="Genomic_DNA"/>
</dbReference>
<gene>
    <name evidence="7" type="ORF">FJQ54_13435</name>
</gene>
<feature type="transmembrane region" description="Helical" evidence="6">
    <location>
        <begin position="265"/>
        <end position="287"/>
    </location>
</feature>
<dbReference type="RefSeq" id="WP_140928930.1">
    <property type="nucleotide sequence ID" value="NZ_VFSU01000030.1"/>
</dbReference>
<feature type="transmembrane region" description="Helical" evidence="6">
    <location>
        <begin position="143"/>
        <end position="166"/>
    </location>
</feature>
<accession>A0A501XGR5</accession>
<reference evidence="7 8" key="1">
    <citation type="submission" date="2019-06" db="EMBL/GenBank/DDBJ databases">
        <authorList>
            <person name="Lee I."/>
            <person name="Jang G.I."/>
            <person name="Hwang C.Y."/>
        </authorList>
    </citation>
    <scope>NUCLEOTIDE SEQUENCE [LARGE SCALE GENOMIC DNA]</scope>
    <source>
        <strain evidence="7 8">PAMC 28131</strain>
    </source>
</reference>
<sequence>MAEQGAPVTDLTIFRRTLVVAAGIGFAVLMWRLTDLILLLLASALVAFIFYKFAGFLQRKLRLPFPPALALAIILPTLFLLFAFAMFGNMMADQFAILFAQLPEAWADLQIWMQTSSIGREVMASAGSFVPEGSRIVAIAQTVFSSLGTVVTSLVVVIVAGIYLAAQPRLYGRGVLHLVPPHARHKTVEVVRAVADAISNWLKAQGVSMIFVGAFTGIALSLVGIPAAPAIGLVAGLCEFVPYLGTIVVAIPTILIGFSISPETGVWAIVAIVVVQQVQGNIVTPLIQSSMAELPPALTIFSLIAAGVILGPMGVILAVPLTVVAQTLIKQLVVYPAHPTTEVPVLSDEAASPPTGS</sequence>
<dbReference type="PANTHER" id="PTHR21716:SF62">
    <property type="entry name" value="TRANSPORT PROTEIN YDBI-RELATED"/>
    <property type="match status" value="1"/>
</dbReference>
<evidence type="ECO:0000256" key="1">
    <source>
        <dbReference type="ARBA" id="ARBA00004141"/>
    </source>
</evidence>
<evidence type="ECO:0000256" key="4">
    <source>
        <dbReference type="ARBA" id="ARBA00022989"/>
    </source>
</evidence>
<dbReference type="Proteomes" id="UP000319897">
    <property type="component" value="Unassembled WGS sequence"/>
</dbReference>
<dbReference type="OrthoDB" id="5761230at2"/>
<feature type="transmembrane region" description="Helical" evidence="6">
    <location>
        <begin position="69"/>
        <end position="88"/>
    </location>
</feature>
<feature type="transmembrane region" description="Helical" evidence="6">
    <location>
        <begin position="240"/>
        <end position="258"/>
    </location>
</feature>
<proteinExistence type="inferred from homology"/>
<dbReference type="PANTHER" id="PTHR21716">
    <property type="entry name" value="TRANSMEMBRANE PROTEIN"/>
    <property type="match status" value="1"/>
</dbReference>
<name>A0A501XGR5_9SPHN</name>
<feature type="transmembrane region" description="Helical" evidence="6">
    <location>
        <begin position="299"/>
        <end position="325"/>
    </location>
</feature>
<dbReference type="InterPro" id="IPR002549">
    <property type="entry name" value="AI-2E-like"/>
</dbReference>
<feature type="transmembrane region" description="Helical" evidence="6">
    <location>
        <begin position="209"/>
        <end position="234"/>
    </location>
</feature>
<dbReference type="GO" id="GO:0016020">
    <property type="term" value="C:membrane"/>
    <property type="evidence" value="ECO:0007669"/>
    <property type="project" value="UniProtKB-SubCell"/>
</dbReference>
<comment type="caution">
    <text evidence="7">The sequence shown here is derived from an EMBL/GenBank/DDBJ whole genome shotgun (WGS) entry which is preliminary data.</text>
</comment>
<evidence type="ECO:0000256" key="2">
    <source>
        <dbReference type="ARBA" id="ARBA00009773"/>
    </source>
</evidence>
<keyword evidence="4 6" id="KW-1133">Transmembrane helix</keyword>
<dbReference type="GO" id="GO:0055085">
    <property type="term" value="P:transmembrane transport"/>
    <property type="evidence" value="ECO:0007669"/>
    <property type="project" value="TreeGrafter"/>
</dbReference>
<dbReference type="AlphaFoldDB" id="A0A501XGR5"/>
<protein>
    <submittedName>
        <fullName evidence="7">AI-2E family transporter</fullName>
    </submittedName>
</protein>
<comment type="similarity">
    <text evidence="2">Belongs to the autoinducer-2 exporter (AI-2E) (TC 2.A.86) family.</text>
</comment>
<keyword evidence="8" id="KW-1185">Reference proteome</keyword>
<evidence type="ECO:0000313" key="7">
    <source>
        <dbReference type="EMBL" id="TPE59484.1"/>
    </source>
</evidence>
<keyword evidence="3 6" id="KW-0812">Transmembrane</keyword>
<dbReference type="Pfam" id="PF01594">
    <property type="entry name" value="AI-2E_transport"/>
    <property type="match status" value="1"/>
</dbReference>